<keyword evidence="1" id="KW-0812">Transmembrane</keyword>
<name>A0AA38PAV5_9AGAR</name>
<comment type="caution">
    <text evidence="2">The sequence shown here is derived from an EMBL/GenBank/DDBJ whole genome shotgun (WGS) entry which is preliminary data.</text>
</comment>
<dbReference type="AlphaFoldDB" id="A0AA38PAV5"/>
<feature type="transmembrane region" description="Helical" evidence="1">
    <location>
        <begin position="57"/>
        <end position="90"/>
    </location>
</feature>
<gene>
    <name evidence="2" type="ORF">F5878DRAFT_616234</name>
</gene>
<evidence type="ECO:0000256" key="1">
    <source>
        <dbReference type="SAM" id="Phobius"/>
    </source>
</evidence>
<organism evidence="2 3">
    <name type="scientific">Lentinula raphanica</name>
    <dbReference type="NCBI Taxonomy" id="153919"/>
    <lineage>
        <taxon>Eukaryota</taxon>
        <taxon>Fungi</taxon>
        <taxon>Dikarya</taxon>
        <taxon>Basidiomycota</taxon>
        <taxon>Agaricomycotina</taxon>
        <taxon>Agaricomycetes</taxon>
        <taxon>Agaricomycetidae</taxon>
        <taxon>Agaricales</taxon>
        <taxon>Marasmiineae</taxon>
        <taxon>Omphalotaceae</taxon>
        <taxon>Lentinula</taxon>
    </lineage>
</organism>
<feature type="transmembrane region" description="Helical" evidence="1">
    <location>
        <begin position="144"/>
        <end position="162"/>
    </location>
</feature>
<evidence type="ECO:0000313" key="3">
    <source>
        <dbReference type="Proteomes" id="UP001163846"/>
    </source>
</evidence>
<keyword evidence="1" id="KW-0472">Membrane</keyword>
<feature type="transmembrane region" description="Helical" evidence="1">
    <location>
        <begin position="15"/>
        <end position="45"/>
    </location>
</feature>
<feature type="transmembrane region" description="Helical" evidence="1">
    <location>
        <begin position="182"/>
        <end position="206"/>
    </location>
</feature>
<dbReference type="EMBL" id="MU806124">
    <property type="protein sequence ID" value="KAJ3839508.1"/>
    <property type="molecule type" value="Genomic_DNA"/>
</dbReference>
<reference evidence="2" key="1">
    <citation type="submission" date="2022-08" db="EMBL/GenBank/DDBJ databases">
        <authorList>
            <consortium name="DOE Joint Genome Institute"/>
            <person name="Min B."/>
            <person name="Riley R."/>
            <person name="Sierra-Patev S."/>
            <person name="Naranjo-Ortiz M."/>
            <person name="Looney B."/>
            <person name="Konkel Z."/>
            <person name="Slot J.C."/>
            <person name="Sakamoto Y."/>
            <person name="Steenwyk J.L."/>
            <person name="Rokas A."/>
            <person name="Carro J."/>
            <person name="Camarero S."/>
            <person name="Ferreira P."/>
            <person name="Molpeceres G."/>
            <person name="Ruiz-Duenas F.J."/>
            <person name="Serrano A."/>
            <person name="Henrissat B."/>
            <person name="Drula E."/>
            <person name="Hughes K.W."/>
            <person name="Mata J.L."/>
            <person name="Ishikawa N.K."/>
            <person name="Vargas-Isla R."/>
            <person name="Ushijima S."/>
            <person name="Smith C.A."/>
            <person name="Ahrendt S."/>
            <person name="Andreopoulos W."/>
            <person name="He G."/>
            <person name="Labutti K."/>
            <person name="Lipzen A."/>
            <person name="Ng V."/>
            <person name="Sandor L."/>
            <person name="Barry K."/>
            <person name="Martinez A.T."/>
            <person name="Xiao Y."/>
            <person name="Gibbons J.G."/>
            <person name="Terashima K."/>
            <person name="Hibbett D.S."/>
            <person name="Grigoriev I.V."/>
        </authorList>
    </citation>
    <scope>NUCLEOTIDE SEQUENCE</scope>
    <source>
        <strain evidence="2">TFB9207</strain>
    </source>
</reference>
<keyword evidence="3" id="KW-1185">Reference proteome</keyword>
<proteinExistence type="predicted"/>
<accession>A0AA38PAV5</accession>
<feature type="transmembrane region" description="Helical" evidence="1">
    <location>
        <begin position="267"/>
        <end position="287"/>
    </location>
</feature>
<feature type="transmembrane region" description="Helical" evidence="1">
    <location>
        <begin position="110"/>
        <end position="132"/>
    </location>
</feature>
<feature type="transmembrane region" description="Helical" evidence="1">
    <location>
        <begin position="226"/>
        <end position="247"/>
    </location>
</feature>
<protein>
    <submittedName>
        <fullName evidence="2">Uncharacterized protein</fullName>
    </submittedName>
</protein>
<evidence type="ECO:0000313" key="2">
    <source>
        <dbReference type="EMBL" id="KAJ3839508.1"/>
    </source>
</evidence>
<keyword evidence="1" id="KW-1133">Transmembrane helix</keyword>
<sequence>MSPDEQELLVSSAEVAFFGIVSLIVTITGYGAFVLGTTIAILFLLRRYSLRHTLASRGLLACLIVIFICSTWNACYVGAFSLTIFRFAFVRTLPEGLVTQVQSASNHNATWRYVAASWIPTIITLLGDCIVVWRAWILFQQEKFLGLSLMTLMIANIGINVTDCILSDIKLQVEIAQRLTTLDWLSSALSLAVNLYATILIALKAWHHYRFMKNALLHEKTRAQHILLLLVESGAMYCAIQTVYEVLLLLETYTAVGTSFTLTIESIISVYFVLAASYPVAVMILVYKDISPIVEIFNQTKDNLQTMQLSHSDAHAVLEQGRHRDTE</sequence>
<dbReference type="Proteomes" id="UP001163846">
    <property type="component" value="Unassembled WGS sequence"/>
</dbReference>